<dbReference type="EMBL" id="JF411744">
    <property type="protein sequence ID" value="AEI70071.1"/>
    <property type="molecule type" value="Genomic_DNA"/>
</dbReference>
<reference evidence="1 2" key="3">
    <citation type="journal article" date="1996" name="Virology">
        <title>Analysis of 94 kb of the chlorella virus PBCV-1 330-kb genome: map positions 88 to 182.</title>
        <authorList>
            <person name="Lu Z."/>
            <person name="Li Y."/>
            <person name="Que Q."/>
            <person name="Kutish G.F."/>
            <person name="Rock D.L."/>
            <person name="Van Etten J.L."/>
        </authorList>
    </citation>
    <scope>NUCLEOTIDE SEQUENCE [LARGE SCALE GENOMIC DNA]</scope>
</reference>
<organismHost>
    <name type="scientific">Chlorella</name>
    <dbReference type="NCBI Taxonomy" id="3071"/>
</organismHost>
<reference evidence="1 2" key="6">
    <citation type="journal article" date="1999" name="Virology">
        <title>Chlorella virus PBCV-1 encodes a functional homospermidine synthase.</title>
        <authorList>
            <person name="Kaiser A."/>
            <person name="Vollmert M."/>
            <person name="Tholl D."/>
            <person name="Graves M.V."/>
            <person name="Gurnon J.R."/>
            <person name="Xing W."/>
            <person name="Lisec A.D."/>
            <person name="Nickerson K.W."/>
            <person name="Van Etten J.L."/>
        </authorList>
    </citation>
    <scope>NUCLEOTIDE SEQUENCE [LARGE SCALE GENOMIC DNA]</scope>
</reference>
<reference evidence="1 2" key="7">
    <citation type="journal article" date="2000" name="Virology">
        <title>Characterization of a beta-1,3-glucanase encoded by chlorella virus PBCV-1.</title>
        <authorList>
            <person name="Sun L."/>
            <person name="Gurnon J.R."/>
            <person name="Adams B.J."/>
            <person name="Graves M.V."/>
            <person name="Van Etten J.L."/>
        </authorList>
    </citation>
    <scope>NUCLEOTIDE SEQUENCE [LARGE SCALE GENOMIC DNA]</scope>
</reference>
<evidence type="ECO:0000313" key="2">
    <source>
        <dbReference type="Proteomes" id="UP000000862"/>
    </source>
</evidence>
<reference evidence="1 2" key="5">
    <citation type="journal article" date="1997" name="Virology">
        <title>Analysis of 74 kb of DNA located at the right end of the 330-kb chlorella virus PBCV-1 genome.</title>
        <authorList>
            <person name="Li Y."/>
            <person name="Lu Z."/>
            <person name="Sun L."/>
            <person name="Ropp S."/>
            <person name="Kutish G.F."/>
            <person name="Rock D.L."/>
            <person name="Van Etten J.L."/>
        </authorList>
    </citation>
    <scope>NUCLEOTIDE SEQUENCE [LARGE SCALE GENOMIC DNA]</scope>
</reference>
<dbReference type="Proteomes" id="UP000000862">
    <property type="component" value="Segment"/>
</dbReference>
<dbReference type="GeneID" id="10971225"/>
<name>F8TU10_PBCV1</name>
<reference evidence="1 2" key="1">
    <citation type="journal article" date="1995" name="Virology">
        <title>Analysis of 45 kb of DNA located at the left end of the chlorella virus PBCV-1 genome.</title>
        <authorList>
            <person name="Lu Z."/>
            <person name="Li Y."/>
            <person name="Zhang Y."/>
            <person name="Kutish G.F."/>
            <person name="Rock D.L."/>
            <person name="Van Etten J.L."/>
        </authorList>
    </citation>
    <scope>NUCLEOTIDE SEQUENCE [LARGE SCALE GENOMIC DNA]</scope>
</reference>
<evidence type="ECO:0000313" key="1">
    <source>
        <dbReference type="EMBL" id="AEI70071.1"/>
    </source>
</evidence>
<organism evidence="1 2">
    <name type="scientific">Paramecium bursaria Chlorella virus 1</name>
    <name type="common">PBCV-1</name>
    <dbReference type="NCBI Taxonomy" id="10506"/>
    <lineage>
        <taxon>Viruses</taxon>
        <taxon>Varidnaviria</taxon>
        <taxon>Bamfordvirae</taxon>
        <taxon>Nucleocytoviricota</taxon>
        <taxon>Megaviricetes</taxon>
        <taxon>Algavirales</taxon>
        <taxon>Phycodnaviridae</taxon>
        <taxon>Chlorovirus</taxon>
        <taxon>Chlorovirus vanettense</taxon>
    </lineage>
</organism>
<sequence>MYHVPVKNFCPVNHTQRQVKGAWVDSNNCSRHLLSLFICLN</sequence>
<reference evidence="1 2" key="4">
    <citation type="journal article" date="1996" name="Virology">
        <title>Analysis of 76 kb of the chlorella virus PBCV-1 330-kb genome: map positions 182 to 258.</title>
        <authorList>
            <person name="Kutish G.F."/>
            <person name="Li Y."/>
            <person name="Lu Z."/>
            <person name="Furuta M."/>
            <person name="Rock D.L."/>
            <person name="Van Etten J.L."/>
        </authorList>
    </citation>
    <scope>NUCLEOTIDE SEQUENCE [LARGE SCALE GENOMIC DNA]</scope>
</reference>
<dbReference type="KEGG" id="vg:10971225"/>
<reference evidence="1 2" key="8">
    <citation type="journal article" date="2010" name="J. Virol.">
        <title>Microarray analysis of Paramecium bursaria chlorella virus 1 transcription.</title>
        <authorList>
            <person name="Yanai-Balser G.M."/>
            <person name="Duncan G.A."/>
            <person name="Eudy J.D."/>
            <person name="Wang D."/>
            <person name="Li X."/>
            <person name="Agarkova I.V."/>
            <person name="Dunigan D.D."/>
            <person name="Van Etten J.L."/>
        </authorList>
    </citation>
    <scope>NUCLEOTIDE SEQUENCE [LARGE SCALE GENOMIC DNA]</scope>
</reference>
<keyword evidence="2" id="KW-1185">Reference proteome</keyword>
<accession>F8TU10</accession>
<reference evidence="1 2" key="2">
    <citation type="journal article" date="1995" name="Virology">
        <title>Analysis of 43 kb of the Chlorella virus PBCV-1 330-kb genome: map positions 45 to 88.</title>
        <authorList>
            <person name="Li Y."/>
            <person name="Lu Z."/>
            <person name="Burbank D.E."/>
            <person name="Kutish G.F."/>
            <person name="Rock D.L."/>
            <person name="Van Etten J.L."/>
        </authorList>
    </citation>
    <scope>NUCLEOTIDE SEQUENCE [LARGE SCALE GENOMIC DNA]</scope>
</reference>
<protein>
    <submittedName>
        <fullName evidence="1">Uncharacterized protein</fullName>
    </submittedName>
</protein>
<proteinExistence type="predicted"/>
<dbReference type="RefSeq" id="YP_004678926.1">
    <property type="nucleotide sequence ID" value="NC_000852.5"/>
</dbReference>
<gene>
    <name evidence="1" type="primary">a266aR</name>
</gene>